<dbReference type="Proteomes" id="UP000027195">
    <property type="component" value="Unassembled WGS sequence"/>
</dbReference>
<keyword evidence="8" id="KW-0472">Membrane</keyword>
<evidence type="ECO:0000256" key="1">
    <source>
        <dbReference type="ARBA" id="ARBA00004163"/>
    </source>
</evidence>
<name>A0A067MIU6_BOTB1</name>
<proteinExistence type="inferred from homology"/>
<dbReference type="PANTHER" id="PTHR12825:SF0">
    <property type="entry name" value="VESICLE TRANSPORT PROTEIN SEC20"/>
    <property type="match status" value="1"/>
</dbReference>
<gene>
    <name evidence="12" type="ORF">BOTBODRAFT_35042</name>
</gene>
<keyword evidence="7 10" id="KW-0175">Coiled coil</keyword>
<keyword evidence="2" id="KW-0813">Transport</keyword>
<dbReference type="InterPro" id="IPR056173">
    <property type="entry name" value="Sec20_C"/>
</dbReference>
<evidence type="ECO:0000256" key="4">
    <source>
        <dbReference type="ARBA" id="ARBA00022824"/>
    </source>
</evidence>
<dbReference type="InterPro" id="IPR005606">
    <property type="entry name" value="Sec20"/>
</dbReference>
<keyword evidence="5" id="KW-0931">ER-Golgi transport</keyword>
<keyword evidence="3" id="KW-0812">Transmembrane</keyword>
<evidence type="ECO:0000313" key="12">
    <source>
        <dbReference type="EMBL" id="KDQ11792.1"/>
    </source>
</evidence>
<keyword evidence="13" id="KW-1185">Reference proteome</keyword>
<dbReference type="OrthoDB" id="46868at2759"/>
<evidence type="ECO:0000256" key="2">
    <source>
        <dbReference type="ARBA" id="ARBA00022448"/>
    </source>
</evidence>
<dbReference type="GO" id="GO:0005789">
    <property type="term" value="C:endoplasmic reticulum membrane"/>
    <property type="evidence" value="ECO:0007669"/>
    <property type="project" value="UniProtKB-SubCell"/>
</dbReference>
<comment type="similarity">
    <text evidence="9">Belongs to the SEC20 family.</text>
</comment>
<dbReference type="EMBL" id="KL198055">
    <property type="protein sequence ID" value="KDQ11792.1"/>
    <property type="molecule type" value="Genomic_DNA"/>
</dbReference>
<dbReference type="GO" id="GO:0006890">
    <property type="term" value="P:retrograde vesicle-mediated transport, Golgi to endoplasmic reticulum"/>
    <property type="evidence" value="ECO:0007669"/>
    <property type="project" value="InterPro"/>
</dbReference>
<dbReference type="AlphaFoldDB" id="A0A067MIU6"/>
<dbReference type="HOGENOM" id="CLU_063105_0_0_1"/>
<evidence type="ECO:0000256" key="7">
    <source>
        <dbReference type="ARBA" id="ARBA00023054"/>
    </source>
</evidence>
<sequence length="358" mass="39750">MPPILASPSLNEATQLWEKLNRRSNDIAQFQIARLRECKGPLSVQQQYAAELREDIDSFQKLLEELELLADDQEKESDRVAVKTWAGELGVTLSQLKKDSRSALLASKRTIDSLTRDHRDDLLRTSAISKSAQSRDEGGDDALMRTSNNVTEALRRTTATMQQELERSVLTTQMLDESSRTLHATSDLYTTFSTLLTTSKTLVTALEKADWLDRLLLLSSLAFFFLTLAYVMKKRVIDRGIWLAFWWAKYVPWKSLLGTGRAEDGTIVSALEKSHVVNEVTTTVAEQVAAATAVLASLATAVVTAPAAEPSSVMEDIADIDSMIEHVSMMMEAPEGEHPNAHGVTVEERGEVVLRDEL</sequence>
<accession>A0A067MIU6</accession>
<evidence type="ECO:0000256" key="10">
    <source>
        <dbReference type="SAM" id="Coils"/>
    </source>
</evidence>
<dbReference type="InParanoid" id="A0A067MIU6"/>
<feature type="coiled-coil region" evidence="10">
    <location>
        <begin position="49"/>
        <end position="83"/>
    </location>
</feature>
<comment type="subcellular location">
    <subcellularLocation>
        <location evidence="1">Endoplasmic reticulum membrane</location>
        <topology evidence="1">Single-pass type IV membrane protein</topology>
    </subcellularLocation>
</comment>
<evidence type="ECO:0000259" key="11">
    <source>
        <dbReference type="Pfam" id="PF03908"/>
    </source>
</evidence>
<dbReference type="STRING" id="930990.A0A067MIU6"/>
<dbReference type="GO" id="GO:0031201">
    <property type="term" value="C:SNARE complex"/>
    <property type="evidence" value="ECO:0007669"/>
    <property type="project" value="TreeGrafter"/>
</dbReference>
<dbReference type="PANTHER" id="PTHR12825">
    <property type="entry name" value="BNIP1-RELATED"/>
    <property type="match status" value="1"/>
</dbReference>
<evidence type="ECO:0000256" key="8">
    <source>
        <dbReference type="ARBA" id="ARBA00023136"/>
    </source>
</evidence>
<evidence type="ECO:0000256" key="6">
    <source>
        <dbReference type="ARBA" id="ARBA00022989"/>
    </source>
</evidence>
<protein>
    <recommendedName>
        <fullName evidence="11">Sec20 C-terminal domain-containing protein</fullName>
    </recommendedName>
</protein>
<organism evidence="12 13">
    <name type="scientific">Botryobasidium botryosum (strain FD-172 SS1)</name>
    <dbReference type="NCBI Taxonomy" id="930990"/>
    <lineage>
        <taxon>Eukaryota</taxon>
        <taxon>Fungi</taxon>
        <taxon>Dikarya</taxon>
        <taxon>Basidiomycota</taxon>
        <taxon>Agaricomycotina</taxon>
        <taxon>Agaricomycetes</taxon>
        <taxon>Cantharellales</taxon>
        <taxon>Botryobasidiaceae</taxon>
        <taxon>Botryobasidium</taxon>
    </lineage>
</organism>
<evidence type="ECO:0000313" key="13">
    <source>
        <dbReference type="Proteomes" id="UP000027195"/>
    </source>
</evidence>
<evidence type="ECO:0000256" key="3">
    <source>
        <dbReference type="ARBA" id="ARBA00022692"/>
    </source>
</evidence>
<keyword evidence="6" id="KW-1133">Transmembrane helix</keyword>
<feature type="domain" description="Sec20 C-terminal" evidence="11">
    <location>
        <begin position="146"/>
        <end position="236"/>
    </location>
</feature>
<dbReference type="GO" id="GO:0005484">
    <property type="term" value="F:SNAP receptor activity"/>
    <property type="evidence" value="ECO:0007669"/>
    <property type="project" value="InterPro"/>
</dbReference>
<evidence type="ECO:0000256" key="5">
    <source>
        <dbReference type="ARBA" id="ARBA00022892"/>
    </source>
</evidence>
<keyword evidence="4" id="KW-0256">Endoplasmic reticulum</keyword>
<evidence type="ECO:0000256" key="9">
    <source>
        <dbReference type="ARBA" id="ARBA00037934"/>
    </source>
</evidence>
<reference evidence="13" key="1">
    <citation type="journal article" date="2014" name="Proc. Natl. Acad. Sci. U.S.A.">
        <title>Extensive sampling of basidiomycete genomes demonstrates inadequacy of the white-rot/brown-rot paradigm for wood decay fungi.</title>
        <authorList>
            <person name="Riley R."/>
            <person name="Salamov A.A."/>
            <person name="Brown D.W."/>
            <person name="Nagy L.G."/>
            <person name="Floudas D."/>
            <person name="Held B.W."/>
            <person name="Levasseur A."/>
            <person name="Lombard V."/>
            <person name="Morin E."/>
            <person name="Otillar R."/>
            <person name="Lindquist E.A."/>
            <person name="Sun H."/>
            <person name="LaButti K.M."/>
            <person name="Schmutz J."/>
            <person name="Jabbour D."/>
            <person name="Luo H."/>
            <person name="Baker S.E."/>
            <person name="Pisabarro A.G."/>
            <person name="Walton J.D."/>
            <person name="Blanchette R.A."/>
            <person name="Henrissat B."/>
            <person name="Martin F."/>
            <person name="Cullen D."/>
            <person name="Hibbett D.S."/>
            <person name="Grigoriev I.V."/>
        </authorList>
    </citation>
    <scope>NUCLEOTIDE SEQUENCE [LARGE SCALE GENOMIC DNA]</scope>
    <source>
        <strain evidence="13">FD-172 SS1</strain>
    </source>
</reference>
<dbReference type="Pfam" id="PF03908">
    <property type="entry name" value="Sec20"/>
    <property type="match status" value="1"/>
</dbReference>